<dbReference type="EMBL" id="VIEB01000815">
    <property type="protein sequence ID" value="TQD80297.1"/>
    <property type="molecule type" value="Genomic_DNA"/>
</dbReference>
<dbReference type="SUPFAM" id="SSF52540">
    <property type="entry name" value="P-loop containing nucleoside triphosphate hydrolases"/>
    <property type="match status" value="1"/>
</dbReference>
<evidence type="ECO:0000256" key="18">
    <source>
        <dbReference type="ARBA" id="ARBA00023306"/>
    </source>
</evidence>
<dbReference type="Pfam" id="PF13476">
    <property type="entry name" value="AAA_23"/>
    <property type="match status" value="1"/>
</dbReference>
<dbReference type="GO" id="GO:0016887">
    <property type="term" value="F:ATP hydrolysis activity"/>
    <property type="evidence" value="ECO:0007669"/>
    <property type="project" value="InterPro"/>
</dbReference>
<organism evidence="23 24">
    <name type="scientific">Malus baccata</name>
    <name type="common">Siberian crab apple</name>
    <name type="synonym">Pyrus baccata</name>
    <dbReference type="NCBI Taxonomy" id="106549"/>
    <lineage>
        <taxon>Eukaryota</taxon>
        <taxon>Viridiplantae</taxon>
        <taxon>Streptophyta</taxon>
        <taxon>Embryophyta</taxon>
        <taxon>Tracheophyta</taxon>
        <taxon>Spermatophyta</taxon>
        <taxon>Magnoliopsida</taxon>
        <taxon>eudicotyledons</taxon>
        <taxon>Gunneridae</taxon>
        <taxon>Pentapetalae</taxon>
        <taxon>rosids</taxon>
        <taxon>fabids</taxon>
        <taxon>Rosales</taxon>
        <taxon>Rosaceae</taxon>
        <taxon>Amygdaloideae</taxon>
        <taxon>Maleae</taxon>
        <taxon>Malus</taxon>
    </lineage>
</organism>
<comment type="subcellular location">
    <subcellularLocation>
        <location evidence="3">Chromosome</location>
    </subcellularLocation>
    <subcellularLocation>
        <location evidence="2">Nucleus</location>
    </subcellularLocation>
</comment>
<dbReference type="FunFam" id="3.40.50.300:FF:004267">
    <property type="entry name" value="Os02g0497500 protein"/>
    <property type="match status" value="1"/>
</dbReference>
<feature type="domain" description="Rad50/SbcC-type AAA" evidence="22">
    <location>
        <begin position="6"/>
        <end position="234"/>
    </location>
</feature>
<evidence type="ECO:0000313" key="23">
    <source>
        <dbReference type="EMBL" id="TQD80297.1"/>
    </source>
</evidence>
<feature type="coiled-coil region" evidence="21">
    <location>
        <begin position="1174"/>
        <end position="1221"/>
    </location>
</feature>
<comment type="subunit">
    <text evidence="20">Component of the MRN complex composed of two heterodimers RAD50 and MRE11 associated with a single NBS1.</text>
</comment>
<feature type="coiled-coil region" evidence="21">
    <location>
        <begin position="405"/>
        <end position="478"/>
    </location>
</feature>
<dbReference type="GO" id="GO:0070192">
    <property type="term" value="P:chromosome organization involved in meiotic cell cycle"/>
    <property type="evidence" value="ECO:0007669"/>
    <property type="project" value="TreeGrafter"/>
</dbReference>
<evidence type="ECO:0000256" key="6">
    <source>
        <dbReference type="ARBA" id="ARBA00022454"/>
    </source>
</evidence>
<keyword evidence="11" id="KW-0862">Zinc</keyword>
<dbReference type="GO" id="GO:0007004">
    <property type="term" value="P:telomere maintenance via telomerase"/>
    <property type="evidence" value="ECO:0007669"/>
    <property type="project" value="TreeGrafter"/>
</dbReference>
<comment type="caution">
    <text evidence="23">The sequence shown here is derived from an EMBL/GenBank/DDBJ whole genome shotgun (WGS) entry which is preliminary data.</text>
</comment>
<evidence type="ECO:0000256" key="11">
    <source>
        <dbReference type="ARBA" id="ARBA00022833"/>
    </source>
</evidence>
<feature type="coiled-coil region" evidence="21">
    <location>
        <begin position="1080"/>
        <end position="1143"/>
    </location>
</feature>
<keyword evidence="18" id="KW-0131">Cell cycle</keyword>
<evidence type="ECO:0000256" key="16">
    <source>
        <dbReference type="ARBA" id="ARBA00023242"/>
    </source>
</evidence>
<keyword evidence="17" id="KW-0469">Meiosis</keyword>
<feature type="coiled-coil region" evidence="21">
    <location>
        <begin position="753"/>
        <end position="780"/>
    </location>
</feature>
<evidence type="ECO:0000256" key="5">
    <source>
        <dbReference type="ARBA" id="ARBA00017893"/>
    </source>
</evidence>
<feature type="coiled-coil region" evidence="21">
    <location>
        <begin position="890"/>
        <end position="1054"/>
    </location>
</feature>
<dbReference type="GO" id="GO:0030870">
    <property type="term" value="C:Mre11 complex"/>
    <property type="evidence" value="ECO:0007669"/>
    <property type="project" value="TreeGrafter"/>
</dbReference>
<name>A0A540L1D9_MALBA</name>
<dbReference type="Gene3D" id="3.40.50.300">
    <property type="entry name" value="P-loop containing nucleotide triphosphate hydrolases"/>
    <property type="match status" value="2"/>
</dbReference>
<keyword evidence="6" id="KW-0158">Chromosome</keyword>
<evidence type="ECO:0000256" key="3">
    <source>
        <dbReference type="ARBA" id="ARBA00004286"/>
    </source>
</evidence>
<keyword evidence="14 21" id="KW-0175">Coiled coil</keyword>
<keyword evidence="8" id="KW-0547">Nucleotide-binding</keyword>
<comment type="cofactor">
    <cofactor evidence="1">
        <name>Zn(2+)</name>
        <dbReference type="ChEBI" id="CHEBI:29105"/>
    </cofactor>
</comment>
<proteinExistence type="inferred from homology"/>
<keyword evidence="24" id="KW-1185">Reference proteome</keyword>
<keyword evidence="10" id="KW-0378">Hydrolase</keyword>
<comment type="catalytic activity">
    <reaction evidence="19">
        <text>ATP + H2O = ADP + phosphate + H(+)</text>
        <dbReference type="Rhea" id="RHEA:13065"/>
        <dbReference type="ChEBI" id="CHEBI:15377"/>
        <dbReference type="ChEBI" id="CHEBI:15378"/>
        <dbReference type="ChEBI" id="CHEBI:30616"/>
        <dbReference type="ChEBI" id="CHEBI:43474"/>
        <dbReference type="ChEBI" id="CHEBI:456216"/>
    </reaction>
</comment>
<protein>
    <recommendedName>
        <fullName evidence="5">DNA repair protein RAD50</fullName>
    </recommendedName>
</protein>
<dbReference type="PANTHER" id="PTHR18867:SF12">
    <property type="entry name" value="DNA REPAIR PROTEIN RAD50"/>
    <property type="match status" value="1"/>
</dbReference>
<evidence type="ECO:0000256" key="17">
    <source>
        <dbReference type="ARBA" id="ARBA00023254"/>
    </source>
</evidence>
<evidence type="ECO:0000256" key="7">
    <source>
        <dbReference type="ARBA" id="ARBA00022723"/>
    </source>
</evidence>
<dbReference type="GO" id="GO:0005524">
    <property type="term" value="F:ATP binding"/>
    <property type="evidence" value="ECO:0007669"/>
    <property type="project" value="UniProtKB-KW"/>
</dbReference>
<comment type="similarity">
    <text evidence="4">Belongs to the SMC family. RAD50 subfamily.</text>
</comment>
<sequence length="1452" mass="169615">MSTVDKMLIKGIRSFDPENKHVITFFKPLTLIVGPNGAGKTTIIECLKLSCSGELPPNARSGHSFVHDPKVAGETETKAQIKLRFRTAAGKDVVCIRSFQLTQKASKMEFKAIDSVLQTINPHTGEKVCLSYRCADMDREIPALMGVSKAILENVIFVHQDEANWPLQDPSTLKKKFDDIFSATRYTKALEVIKKLHKDQAQEIKTYKLQLENLQTKKDIAYKLREQISQAQEKTNILKSEMQGLEGMIQDVNTKIQYTDTKLKDLKKLEDQISQKSAVRSTLVNEREEKHKALEEENEDTDEELKEWKTKFEEKIALLETKIRKLEREENDAESKITFLEKTLKESIWEISKLENEAEVHLCSKNERDSVIQKLFSRHNLGALPNPPFSNEVALNLTNRIKSRLLDLEKDLQDKKRSNEKELETTWDCYNDAKDHWKSIEAQKEAKEEIKNGLLKRIEEKKNERDSLELEVSNVDLSHIDEKEKNMHIEFERKTNQYAEREFESTIRQKDNEMFSIEQMITVAKKEKAAMTVDMEDRTKLSMKKNDLENRKRQHRKIINENRERVRGVLKGRFPPEKDLRGEISQVLSAVTMEFDDLSTKSREAENEVNMLQTRIQEINNNIYKHRKEMDSKRRYIESKLQALDQQSFTVDYYPTVLDSTKEKRDVEKRKYNFADGMRQMFDPFERVARANHICPCCERPFSLQEEDEFVKKQRMNAASSAEKLKVLAAESSTADSFFQQLDRLRMVYEEYVNIGKERIPNAERELDDLTQEMEQKSQALDDQSFTVDYYPTVLDSAKEKRDVEKRKYNFADGMRQMFDPFERVARANHICPCCERPFSLQEEDEFVKKQRMNAASSAEKLKVLAAESSTADSFFQQLDRLRMVYEEYVNIGKERIPNAERELDDLTQEMEQKSQALDDVLAVSAQVKAEKDSIQALMEPIENADRLFQDIQREQKLVDELAHKLEQGHGSRSMQDIESELDNLLETKDNLHREVMKLRSEQMDLQDDLSTVKTRWHNVREEKIKAANLLSDVKRAEEELERLTEEKNRVDLDEKLLAESLRPLSKEKDKLLGYHNDLKVKLNREYDEQAERKREYEQEVEALNMINSKIKEYNDSKKGEKLQEVQEKQHLLESQLQSCKTRKKEILAELNKSKDLRANQDQVRRNIEDNLSYRKTKAEVEELTCELESLEDKMLKIGRKPKVQAELEKLSHEREEFLKRLNQNDGIISAHQSEISKHKIDLKNPDYKDIDKRYFDQLIQLKTTEMANKDLDRYYNALDKALMRFHSMKMEEINKIIRELWQQTYRGQDIDYICIHSDSDGAGTRSYSYKVLMQTGDTELEMRGRCSAGQKVLASLIIRLALAETFCLNCGILALDEPTTNLDGPNADSLAAALHRIMEDRKGQENFQLIVITHDERFAQLIGQRQHAEKYYRVAKDDHQHSIIEAQEIFD</sequence>
<dbReference type="SUPFAM" id="SSF57997">
    <property type="entry name" value="Tropomyosin"/>
    <property type="match status" value="1"/>
</dbReference>
<dbReference type="STRING" id="106549.A0A540L1D9"/>
<evidence type="ECO:0000256" key="20">
    <source>
        <dbReference type="ARBA" id="ARBA00064981"/>
    </source>
</evidence>
<dbReference type="GO" id="GO:0051880">
    <property type="term" value="F:G-quadruplex DNA binding"/>
    <property type="evidence" value="ECO:0007669"/>
    <property type="project" value="TreeGrafter"/>
</dbReference>
<reference evidence="23 24" key="1">
    <citation type="journal article" date="2019" name="G3 (Bethesda)">
        <title>Sequencing of a Wild Apple (Malus baccata) Genome Unravels the Differences Between Cultivated and Wild Apple Species Regarding Disease Resistance and Cold Tolerance.</title>
        <authorList>
            <person name="Chen X."/>
        </authorList>
    </citation>
    <scope>NUCLEOTIDE SEQUENCE [LARGE SCALE GENOMIC DNA]</scope>
    <source>
        <strain evidence="24">cv. Shandingzi</strain>
        <tissue evidence="23">Leaves</tissue>
    </source>
</reference>
<accession>A0A540L1D9</accession>
<keyword evidence="7" id="KW-0479">Metal-binding</keyword>
<dbReference type="InterPro" id="IPR027417">
    <property type="entry name" value="P-loop_NTPase"/>
</dbReference>
<evidence type="ECO:0000256" key="2">
    <source>
        <dbReference type="ARBA" id="ARBA00004123"/>
    </source>
</evidence>
<evidence type="ECO:0000256" key="19">
    <source>
        <dbReference type="ARBA" id="ARBA00049360"/>
    </source>
</evidence>
<dbReference type="GO" id="GO:0000794">
    <property type="term" value="C:condensed nuclear chromosome"/>
    <property type="evidence" value="ECO:0007669"/>
    <property type="project" value="TreeGrafter"/>
</dbReference>
<evidence type="ECO:0000256" key="10">
    <source>
        <dbReference type="ARBA" id="ARBA00022801"/>
    </source>
</evidence>
<dbReference type="Pfam" id="PF13558">
    <property type="entry name" value="SbcC_Walker_B"/>
    <property type="match status" value="1"/>
</dbReference>
<dbReference type="Proteomes" id="UP000315295">
    <property type="component" value="Unassembled WGS sequence"/>
</dbReference>
<evidence type="ECO:0000256" key="1">
    <source>
        <dbReference type="ARBA" id="ARBA00001947"/>
    </source>
</evidence>
<dbReference type="GO" id="GO:0000722">
    <property type="term" value="P:telomere maintenance via recombination"/>
    <property type="evidence" value="ECO:0007669"/>
    <property type="project" value="TreeGrafter"/>
</dbReference>
<dbReference type="GO" id="GO:0003691">
    <property type="term" value="F:double-stranded telomeric DNA binding"/>
    <property type="evidence" value="ECO:0007669"/>
    <property type="project" value="TreeGrafter"/>
</dbReference>
<keyword evidence="16" id="KW-0539">Nucleus</keyword>
<keyword evidence="12" id="KW-0067">ATP-binding</keyword>
<evidence type="ECO:0000256" key="14">
    <source>
        <dbReference type="ARBA" id="ARBA00023054"/>
    </source>
</evidence>
<evidence type="ECO:0000313" key="24">
    <source>
        <dbReference type="Proteomes" id="UP000315295"/>
    </source>
</evidence>
<keyword evidence="9" id="KW-0227">DNA damage</keyword>
<evidence type="ECO:0000256" key="21">
    <source>
        <dbReference type="SAM" id="Coils"/>
    </source>
</evidence>
<gene>
    <name evidence="23" type="ORF">C1H46_034130</name>
</gene>
<feature type="coiled-coil region" evidence="21">
    <location>
        <begin position="197"/>
        <end position="357"/>
    </location>
</feature>
<keyword evidence="15" id="KW-0234">DNA repair</keyword>
<dbReference type="GO" id="GO:0043047">
    <property type="term" value="F:single-stranded telomeric DNA binding"/>
    <property type="evidence" value="ECO:0007669"/>
    <property type="project" value="TreeGrafter"/>
</dbReference>
<keyword evidence="13" id="KW-0460">Magnesium</keyword>
<dbReference type="InterPro" id="IPR038729">
    <property type="entry name" value="Rad50/SbcC_AAA"/>
</dbReference>
<evidence type="ECO:0000256" key="8">
    <source>
        <dbReference type="ARBA" id="ARBA00022741"/>
    </source>
</evidence>
<evidence type="ECO:0000256" key="9">
    <source>
        <dbReference type="ARBA" id="ARBA00022763"/>
    </source>
</evidence>
<dbReference type="GO" id="GO:0006302">
    <property type="term" value="P:double-strand break repair"/>
    <property type="evidence" value="ECO:0007669"/>
    <property type="project" value="InterPro"/>
</dbReference>
<dbReference type="GO" id="GO:0046872">
    <property type="term" value="F:metal ion binding"/>
    <property type="evidence" value="ECO:0007669"/>
    <property type="project" value="UniProtKB-KW"/>
</dbReference>
<evidence type="ECO:0000259" key="22">
    <source>
        <dbReference type="Pfam" id="PF13476"/>
    </source>
</evidence>
<evidence type="ECO:0000256" key="15">
    <source>
        <dbReference type="ARBA" id="ARBA00023204"/>
    </source>
</evidence>
<evidence type="ECO:0000256" key="4">
    <source>
        <dbReference type="ARBA" id="ARBA00009439"/>
    </source>
</evidence>
<evidence type="ECO:0000256" key="13">
    <source>
        <dbReference type="ARBA" id="ARBA00022842"/>
    </source>
</evidence>
<dbReference type="PANTHER" id="PTHR18867">
    <property type="entry name" value="RAD50"/>
    <property type="match status" value="1"/>
</dbReference>
<evidence type="ECO:0000256" key="12">
    <source>
        <dbReference type="ARBA" id="ARBA00022840"/>
    </source>
</evidence>
<dbReference type="FunFam" id="3.40.50.300:FF:001649">
    <property type="entry name" value="DNA repair protein RAD50"/>
    <property type="match status" value="1"/>
</dbReference>
<feature type="coiled-coil region" evidence="21">
    <location>
        <begin position="545"/>
        <end position="629"/>
    </location>
</feature>